<organism evidence="2 3">
    <name type="scientific">Rugamonas apoptosis</name>
    <dbReference type="NCBI Taxonomy" id="2758570"/>
    <lineage>
        <taxon>Bacteria</taxon>
        <taxon>Pseudomonadati</taxon>
        <taxon>Pseudomonadota</taxon>
        <taxon>Betaproteobacteria</taxon>
        <taxon>Burkholderiales</taxon>
        <taxon>Oxalobacteraceae</taxon>
        <taxon>Telluria group</taxon>
        <taxon>Rugamonas</taxon>
    </lineage>
</organism>
<evidence type="ECO:0000313" key="3">
    <source>
        <dbReference type="Proteomes" id="UP000573499"/>
    </source>
</evidence>
<keyword evidence="1" id="KW-0732">Signal</keyword>
<evidence type="ECO:0000256" key="1">
    <source>
        <dbReference type="SAM" id="SignalP"/>
    </source>
</evidence>
<dbReference type="Proteomes" id="UP000573499">
    <property type="component" value="Unassembled WGS sequence"/>
</dbReference>
<feature type="signal peptide" evidence="1">
    <location>
        <begin position="1"/>
        <end position="21"/>
    </location>
</feature>
<sequence>MTKRIGIALLCLGIVCKIAWAVPAQMEAAVCEELDLVSSMALLGIADDDEGLASDD</sequence>
<protein>
    <submittedName>
        <fullName evidence="2">Uncharacterized protein</fullName>
    </submittedName>
</protein>
<gene>
    <name evidence="2" type="ORF">H3H39_26435</name>
</gene>
<comment type="caution">
    <text evidence="2">The sequence shown here is derived from an EMBL/GenBank/DDBJ whole genome shotgun (WGS) entry which is preliminary data.</text>
</comment>
<keyword evidence="3" id="KW-1185">Reference proteome</keyword>
<name>A0A7W2FFE3_9BURK</name>
<proteinExistence type="predicted"/>
<accession>A0A7W2FFE3</accession>
<evidence type="ECO:0000313" key="2">
    <source>
        <dbReference type="EMBL" id="MBA5690579.1"/>
    </source>
</evidence>
<dbReference type="EMBL" id="JACEZU010000019">
    <property type="protein sequence ID" value="MBA5690579.1"/>
    <property type="molecule type" value="Genomic_DNA"/>
</dbReference>
<feature type="chain" id="PRO_5031405889" evidence="1">
    <location>
        <begin position="22"/>
        <end position="56"/>
    </location>
</feature>
<dbReference type="AlphaFoldDB" id="A0A7W2FFE3"/>
<dbReference type="RefSeq" id="WP_182157409.1">
    <property type="nucleotide sequence ID" value="NZ_JACEZU010000019.1"/>
</dbReference>
<reference evidence="2 3" key="1">
    <citation type="submission" date="2020-07" db="EMBL/GenBank/DDBJ databases">
        <title>Novel species isolated from subtropical streams in China.</title>
        <authorList>
            <person name="Lu H."/>
        </authorList>
    </citation>
    <scope>NUCLEOTIDE SEQUENCE [LARGE SCALE GENOMIC DNA]</scope>
    <source>
        <strain evidence="2 3">LX47W</strain>
    </source>
</reference>